<feature type="domain" description="RRM" evidence="7">
    <location>
        <begin position="31"/>
        <end position="109"/>
    </location>
</feature>
<keyword evidence="3 5" id="KW-0694">RNA-binding</keyword>
<protein>
    <recommendedName>
        <fullName evidence="7">RRM domain-containing protein</fullName>
    </recommendedName>
</protein>
<evidence type="ECO:0000256" key="6">
    <source>
        <dbReference type="SAM" id="MobiDB-lite"/>
    </source>
</evidence>
<dbReference type="PROSITE" id="PS50102">
    <property type="entry name" value="RRM"/>
    <property type="match status" value="4"/>
</dbReference>
<comment type="caution">
    <text evidence="8">The sequence shown here is derived from an EMBL/GenBank/DDBJ whole genome shotgun (WGS) entry which is preliminary data.</text>
</comment>
<dbReference type="InterPro" id="IPR003954">
    <property type="entry name" value="RRM_euk-type"/>
</dbReference>
<feature type="region of interest" description="Disordered" evidence="6">
    <location>
        <begin position="1025"/>
        <end position="1071"/>
    </location>
</feature>
<dbReference type="PANTHER" id="PTHR48039:SF5">
    <property type="entry name" value="RNA-BINDING PROTEIN 28"/>
    <property type="match status" value="1"/>
</dbReference>
<evidence type="ECO:0000259" key="7">
    <source>
        <dbReference type="PROSITE" id="PS50102"/>
    </source>
</evidence>
<feature type="domain" description="RRM" evidence="7">
    <location>
        <begin position="791"/>
        <end position="875"/>
    </location>
</feature>
<feature type="compositionally biased region" description="Basic and acidic residues" evidence="6">
    <location>
        <begin position="594"/>
        <end position="604"/>
    </location>
</feature>
<evidence type="ECO:0000256" key="5">
    <source>
        <dbReference type="PROSITE-ProRule" id="PRU00176"/>
    </source>
</evidence>
<accession>A0ABD1XVS5</accession>
<feature type="compositionally biased region" description="Basic and acidic residues" evidence="6">
    <location>
        <begin position="1035"/>
        <end position="1058"/>
    </location>
</feature>
<feature type="compositionally biased region" description="Basic and acidic residues" evidence="6">
    <location>
        <begin position="220"/>
        <end position="236"/>
    </location>
</feature>
<comment type="subcellular location">
    <subcellularLocation>
        <location evidence="1">Nucleus</location>
    </subcellularLocation>
</comment>
<evidence type="ECO:0000256" key="4">
    <source>
        <dbReference type="ARBA" id="ARBA00023242"/>
    </source>
</evidence>
<evidence type="ECO:0000256" key="2">
    <source>
        <dbReference type="ARBA" id="ARBA00022737"/>
    </source>
</evidence>
<keyword evidence="9" id="KW-1185">Reference proteome</keyword>
<name>A0ABD1XVS5_9MARC</name>
<feature type="region of interest" description="Disordered" evidence="6">
    <location>
        <begin position="755"/>
        <end position="779"/>
    </location>
</feature>
<dbReference type="EMBL" id="JBHFFA010000007">
    <property type="protein sequence ID" value="KAL2612899.1"/>
    <property type="molecule type" value="Genomic_DNA"/>
</dbReference>
<feature type="compositionally biased region" description="Basic and acidic residues" evidence="6">
    <location>
        <begin position="537"/>
        <end position="550"/>
    </location>
</feature>
<dbReference type="GO" id="GO:0005634">
    <property type="term" value="C:nucleus"/>
    <property type="evidence" value="ECO:0007669"/>
    <property type="project" value="UniProtKB-SubCell"/>
</dbReference>
<dbReference type="InterPro" id="IPR012677">
    <property type="entry name" value="Nucleotide-bd_a/b_plait_sf"/>
</dbReference>
<feature type="compositionally biased region" description="Basic and acidic residues" evidence="6">
    <location>
        <begin position="982"/>
        <end position="1011"/>
    </location>
</feature>
<dbReference type="CDD" id="cd12416">
    <property type="entry name" value="RRM4_RBM28_like"/>
    <property type="match status" value="1"/>
</dbReference>
<evidence type="ECO:0000256" key="1">
    <source>
        <dbReference type="ARBA" id="ARBA00004123"/>
    </source>
</evidence>
<feature type="compositionally biased region" description="Basic and acidic residues" evidence="6">
    <location>
        <begin position="106"/>
        <end position="119"/>
    </location>
</feature>
<sequence>MERKKVKGRNAGVGDDSKDLGPSSVEDTDSHTVFVRSLPFSLTDSQLEDIFSEIGPVRHCFTIKEKGSDQHRGFGFVHFAVTEDAQRAVQEKNGALVQGRKIKVELAKRRAPLDQRRPPNPDPSNAESTGSDQQQTSNPDGVKTEPKKRKSSELPTSPGVEKSSAEQRESKKIKPDGKVIDKVQQAVGKKEEESVPGGKQKESKERRNRIPDVPSQLSLRAEETKDQQEVHGSEKQRPARTVVIGNLLNTEMLEAVLAVAKTVGPVESVQRTMSEHELHSRGLAKDGCKPRAAAIVFLSVKVAMQAVAALHTKSFGGSAVWARQLGGEGSKLKKWRLIVRNLPFQVTETEVRDLFSSIGFLWEVSVPRKPDGMSKGFAFVGYTTKSDAEKAIKAVNGTKVGKRPVAVDWALGKNQYETAVSAAKSPGPEAVSSVLEGSDMTASDVSEDEEDPEDAFEASSDEEEQRADANTESKKMKRLGEEMVKEGPLEEKSEKKKLAREEAALKEVSDQKIIATEKNRKKGKLAREQADDQTPPLDEKTNDKRTRVEHLDIDQEMDMVKKILNKVVCSTQKPAEHSAVSDDDDEGEKPAVSLEREGPKKKAPEPMVSNGKLGSAGKTLDPGALAKDADDNAIGRTLFIRNLPMDAESRELRKLFSDFGVVKSFRMVLHPVTSRPKGTAFLEYATKQAADSAIAAASTSGEGRTGLMIKGRQISVTSAVDRDTARNMAKNASIAKEQEDRRNLALAKEGLIQETTPAAEGVSKKDMEKRKMLEREKATKLRSPNFHISRTRLSVHNVPKGLTEKALKKLFIEAVKSRASKQNPVIKQVKILRDDVTGKARGTAFVEFTEHQHALVALRVLNNNPATFTPDNRPIVEFAVENSLILRKRAVQLERQKKFQALKDNENVDTVGGKEETALKQKKGKKSRGSEADRKDDEQMHGEETPTKSGRMKKEKKKREKRPAELESVLEGEKTGRKRMREKQEKGFKNKMGRAKEAGEKKLTGPVDGKKDLLSAKVRTFGSVEVKQTTNQGRKAKDEAVKQHGAKENHSEDNASLREKKRRKKLSKVEAAEDRLDKLVNEYRTKYFSVGPATGSKTKDAGAAAVTDLRRWFQ</sequence>
<feature type="region of interest" description="Disordered" evidence="6">
    <location>
        <begin position="420"/>
        <end position="497"/>
    </location>
</feature>
<reference evidence="8 9" key="1">
    <citation type="submission" date="2024-09" db="EMBL/GenBank/DDBJ databases">
        <title>Chromosome-scale assembly of Riccia fluitans.</title>
        <authorList>
            <person name="Paukszto L."/>
            <person name="Sawicki J."/>
            <person name="Karawczyk K."/>
            <person name="Piernik-Szablinska J."/>
            <person name="Szczecinska M."/>
            <person name="Mazdziarz M."/>
        </authorList>
    </citation>
    <scope>NUCLEOTIDE SEQUENCE [LARGE SCALE GENOMIC DNA]</scope>
    <source>
        <strain evidence="8">Rf_01</strain>
        <tissue evidence="8">Aerial parts of the thallus</tissue>
    </source>
</reference>
<dbReference type="Proteomes" id="UP001605036">
    <property type="component" value="Unassembled WGS sequence"/>
</dbReference>
<feature type="compositionally biased region" description="Basic and acidic residues" evidence="6">
    <location>
        <begin position="188"/>
        <end position="210"/>
    </location>
</feature>
<dbReference type="SUPFAM" id="SSF54928">
    <property type="entry name" value="RNA-binding domain, RBD"/>
    <property type="match status" value="4"/>
</dbReference>
<feature type="compositionally biased region" description="Basic and acidic residues" evidence="6">
    <location>
        <begin position="762"/>
        <end position="779"/>
    </location>
</feature>
<feature type="region of interest" description="Disordered" evidence="6">
    <location>
        <begin position="574"/>
        <end position="627"/>
    </location>
</feature>
<feature type="compositionally biased region" description="Basic and acidic residues" evidence="6">
    <location>
        <begin position="928"/>
        <end position="946"/>
    </location>
</feature>
<dbReference type="InterPro" id="IPR051945">
    <property type="entry name" value="RRM_MRD1_RNA_proc_ribogen"/>
</dbReference>
<dbReference type="GO" id="GO:0003723">
    <property type="term" value="F:RNA binding"/>
    <property type="evidence" value="ECO:0007669"/>
    <property type="project" value="UniProtKB-UniRule"/>
</dbReference>
<feature type="region of interest" description="Disordered" evidence="6">
    <location>
        <begin position="912"/>
        <end position="1011"/>
    </location>
</feature>
<feature type="region of interest" description="Disordered" evidence="6">
    <location>
        <begin position="106"/>
        <end position="236"/>
    </location>
</feature>
<feature type="compositionally biased region" description="Basic and acidic residues" evidence="6">
    <location>
        <begin position="466"/>
        <end position="497"/>
    </location>
</feature>
<feature type="region of interest" description="Disordered" evidence="6">
    <location>
        <begin position="1"/>
        <end position="28"/>
    </location>
</feature>
<dbReference type="InterPro" id="IPR035979">
    <property type="entry name" value="RBD_domain_sf"/>
</dbReference>
<evidence type="ECO:0000313" key="8">
    <source>
        <dbReference type="EMBL" id="KAL2612899.1"/>
    </source>
</evidence>
<feature type="compositionally biased region" description="Polar residues" evidence="6">
    <location>
        <begin position="123"/>
        <end position="139"/>
    </location>
</feature>
<dbReference type="Gene3D" id="3.30.70.330">
    <property type="match status" value="4"/>
</dbReference>
<dbReference type="FunFam" id="3.30.70.330:FF:000182">
    <property type="entry name" value="RNA-binding motif protein 28"/>
    <property type="match status" value="1"/>
</dbReference>
<feature type="domain" description="RRM" evidence="7">
    <location>
        <begin position="636"/>
        <end position="721"/>
    </location>
</feature>
<dbReference type="PANTHER" id="PTHR48039">
    <property type="entry name" value="RNA-BINDING MOTIF PROTEIN 14B"/>
    <property type="match status" value="1"/>
</dbReference>
<feature type="domain" description="RRM" evidence="7">
    <location>
        <begin position="335"/>
        <end position="412"/>
    </location>
</feature>
<organism evidence="8 9">
    <name type="scientific">Riccia fluitans</name>
    <dbReference type="NCBI Taxonomy" id="41844"/>
    <lineage>
        <taxon>Eukaryota</taxon>
        <taxon>Viridiplantae</taxon>
        <taxon>Streptophyta</taxon>
        <taxon>Embryophyta</taxon>
        <taxon>Marchantiophyta</taxon>
        <taxon>Marchantiopsida</taxon>
        <taxon>Marchantiidae</taxon>
        <taxon>Marchantiales</taxon>
        <taxon>Ricciaceae</taxon>
        <taxon>Riccia</taxon>
    </lineage>
</organism>
<dbReference type="SMART" id="SM00360">
    <property type="entry name" value="RRM"/>
    <property type="match status" value="4"/>
</dbReference>
<feature type="compositionally biased region" description="Basic residues" evidence="6">
    <location>
        <begin position="950"/>
        <end position="961"/>
    </location>
</feature>
<evidence type="ECO:0000256" key="3">
    <source>
        <dbReference type="ARBA" id="ARBA00022884"/>
    </source>
</evidence>
<dbReference type="CDD" id="cd12413">
    <property type="entry name" value="RRM1_RBM28_like"/>
    <property type="match status" value="1"/>
</dbReference>
<dbReference type="InterPro" id="IPR000504">
    <property type="entry name" value="RRM_dom"/>
</dbReference>
<dbReference type="AlphaFoldDB" id="A0ABD1XVS5"/>
<feature type="compositionally biased region" description="Basic and acidic residues" evidence="6">
    <location>
        <begin position="163"/>
        <end position="181"/>
    </location>
</feature>
<proteinExistence type="predicted"/>
<feature type="compositionally biased region" description="Acidic residues" evidence="6">
    <location>
        <begin position="445"/>
        <end position="465"/>
    </location>
</feature>
<evidence type="ECO:0000313" key="9">
    <source>
        <dbReference type="Proteomes" id="UP001605036"/>
    </source>
</evidence>
<dbReference type="CDD" id="cd12414">
    <property type="entry name" value="RRM2_RBM28_like"/>
    <property type="match status" value="1"/>
</dbReference>
<dbReference type="Pfam" id="PF00076">
    <property type="entry name" value="RRM_1"/>
    <property type="match status" value="4"/>
</dbReference>
<keyword evidence="2" id="KW-0677">Repeat</keyword>
<keyword evidence="4" id="KW-0539">Nucleus</keyword>
<feature type="region of interest" description="Disordered" evidence="6">
    <location>
        <begin position="515"/>
        <end position="550"/>
    </location>
</feature>
<gene>
    <name evidence="8" type="ORF">R1flu_024591</name>
</gene>
<dbReference type="SMART" id="SM00361">
    <property type="entry name" value="RRM_1"/>
    <property type="match status" value="2"/>
</dbReference>